<name>A0A6J6CSD4_9ZZZZ</name>
<dbReference type="InterPro" id="IPR015424">
    <property type="entry name" value="PyrdxlP-dep_Trfase"/>
</dbReference>
<reference evidence="4" key="1">
    <citation type="submission" date="2020-05" db="EMBL/GenBank/DDBJ databases">
        <authorList>
            <person name="Chiriac C."/>
            <person name="Salcher M."/>
            <person name="Ghai R."/>
            <person name="Kavagutti S V."/>
        </authorList>
    </citation>
    <scope>NUCLEOTIDE SEQUENCE</scope>
</reference>
<dbReference type="PANTHER" id="PTHR14084:SF0">
    <property type="entry name" value="KYNURENINASE"/>
    <property type="match status" value="1"/>
</dbReference>
<dbReference type="InterPro" id="IPR010111">
    <property type="entry name" value="Kynureninase"/>
</dbReference>
<dbReference type="GO" id="GO:0030170">
    <property type="term" value="F:pyridoxal phosphate binding"/>
    <property type="evidence" value="ECO:0007669"/>
    <property type="project" value="InterPro"/>
</dbReference>
<proteinExistence type="predicted"/>
<dbReference type="Pfam" id="PF22580">
    <property type="entry name" value="KYNU_C"/>
    <property type="match status" value="1"/>
</dbReference>
<dbReference type="PANTHER" id="PTHR14084">
    <property type="entry name" value="KYNURENINASE"/>
    <property type="match status" value="1"/>
</dbReference>
<dbReference type="InterPro" id="IPR015422">
    <property type="entry name" value="PyrdxlP-dep_Trfase_small"/>
</dbReference>
<dbReference type="SUPFAM" id="SSF53383">
    <property type="entry name" value="PLP-dependent transferases"/>
    <property type="match status" value="1"/>
</dbReference>
<evidence type="ECO:0000256" key="1">
    <source>
        <dbReference type="ARBA" id="ARBA00022642"/>
    </source>
</evidence>
<keyword evidence="1" id="KW-0662">Pyridine nucleotide biosynthesis</keyword>
<gene>
    <name evidence="4" type="ORF">UFOPK1421_01502</name>
</gene>
<protein>
    <submittedName>
        <fullName evidence="4">Unannotated protein</fullName>
    </submittedName>
</protein>
<sequence>MSSRQEAERLDRDDPLASFRAEFVIPDNDLVYLDGNSLGRTPKATVARLKQVVENEWAGNLISSWDHWLDMPRVVGNRMGSIIGSLSGEVAVHDSTTLNLYQGVHIALALRPDRKVLAVAADEFPTDRYVVEGIAHDLGLTVRPLEPDIDLHDVAVVVRSVIDYRTAEICDVKAFTSLATEAGALVLWDLSHTAGAIEFDVHALGVELAVGCTYKFLNGGPGAPAWTYVSENLHSQIQQPIKGWFAQKDQFDMEMPFAPHDDIRRVLLGTPHILSLIAAEEGIALSERVGMKQIAAKGQALTAFAMQVVDHFGLTTSTPRDPQRRGCHIAISHPRAKELVADLATHHKVLADVRPPDIVRLGLSPLTTRFTDVWDGLQRLSHLISG</sequence>
<dbReference type="GO" id="GO:0043420">
    <property type="term" value="P:anthranilate metabolic process"/>
    <property type="evidence" value="ECO:0007669"/>
    <property type="project" value="TreeGrafter"/>
</dbReference>
<keyword evidence="3" id="KW-0663">Pyridoxal phosphate</keyword>
<keyword evidence="2" id="KW-0378">Hydrolase</keyword>
<dbReference type="Gene3D" id="3.40.640.10">
    <property type="entry name" value="Type I PLP-dependent aspartate aminotransferase-like (Major domain)"/>
    <property type="match status" value="1"/>
</dbReference>
<dbReference type="AlphaFoldDB" id="A0A6J6CSD4"/>
<dbReference type="PIRSF" id="PIRSF038800">
    <property type="entry name" value="KYNU"/>
    <property type="match status" value="1"/>
</dbReference>
<evidence type="ECO:0000313" key="4">
    <source>
        <dbReference type="EMBL" id="CAB4554432.1"/>
    </source>
</evidence>
<evidence type="ECO:0000256" key="3">
    <source>
        <dbReference type="ARBA" id="ARBA00022898"/>
    </source>
</evidence>
<dbReference type="GO" id="GO:0030429">
    <property type="term" value="F:kynureninase activity"/>
    <property type="evidence" value="ECO:0007669"/>
    <property type="project" value="InterPro"/>
</dbReference>
<dbReference type="GO" id="GO:0009435">
    <property type="term" value="P:NAD+ biosynthetic process"/>
    <property type="evidence" value="ECO:0007669"/>
    <property type="project" value="InterPro"/>
</dbReference>
<dbReference type="GO" id="GO:0019441">
    <property type="term" value="P:L-tryptophan catabolic process to kynurenine"/>
    <property type="evidence" value="ECO:0007669"/>
    <property type="project" value="TreeGrafter"/>
</dbReference>
<organism evidence="4">
    <name type="scientific">freshwater metagenome</name>
    <dbReference type="NCBI Taxonomy" id="449393"/>
    <lineage>
        <taxon>unclassified sequences</taxon>
        <taxon>metagenomes</taxon>
        <taxon>ecological metagenomes</taxon>
    </lineage>
</organism>
<evidence type="ECO:0000256" key="2">
    <source>
        <dbReference type="ARBA" id="ARBA00022801"/>
    </source>
</evidence>
<dbReference type="EMBL" id="CAEZSL010000222">
    <property type="protein sequence ID" value="CAB4554432.1"/>
    <property type="molecule type" value="Genomic_DNA"/>
</dbReference>
<accession>A0A6J6CSD4</accession>
<dbReference type="Gene3D" id="3.90.1150.10">
    <property type="entry name" value="Aspartate Aminotransferase, domain 1"/>
    <property type="match status" value="1"/>
</dbReference>
<dbReference type="GO" id="GO:0005737">
    <property type="term" value="C:cytoplasm"/>
    <property type="evidence" value="ECO:0007669"/>
    <property type="project" value="InterPro"/>
</dbReference>
<dbReference type="InterPro" id="IPR015421">
    <property type="entry name" value="PyrdxlP-dep_Trfase_major"/>
</dbReference>